<comment type="caution">
    <text evidence="2">The sequence shown here is derived from an EMBL/GenBank/DDBJ whole genome shotgun (WGS) entry which is preliminary data.</text>
</comment>
<evidence type="ECO:0000313" key="3">
    <source>
        <dbReference type="Proteomes" id="UP001190700"/>
    </source>
</evidence>
<dbReference type="Gene3D" id="1.25.40.10">
    <property type="entry name" value="Tetratricopeptide repeat domain"/>
    <property type="match status" value="1"/>
</dbReference>
<protein>
    <recommendedName>
        <fullName evidence="4">Pentatricopeptide repeat-containing protein</fullName>
    </recommendedName>
</protein>
<accession>A0AAE0FJ22</accession>
<dbReference type="EMBL" id="LGRX02017746">
    <property type="protein sequence ID" value="KAK3260400.1"/>
    <property type="molecule type" value="Genomic_DNA"/>
</dbReference>
<name>A0AAE0FJ22_9CHLO</name>
<keyword evidence="3" id="KW-1185">Reference proteome</keyword>
<evidence type="ECO:0008006" key="4">
    <source>
        <dbReference type="Google" id="ProtNLM"/>
    </source>
</evidence>
<sequence length="252" mass="28412">MRCKVVGSLRHIRLAASLSCHPNLLLKTNRILVSEGLLRAVSLNALDVSFARPSIGRHSPLSTASGYDEDSVERAAQRLSEEPETTFFRRTERERPPPKRNQPEHRFSVQVTREIIKLDENEDVGKVLSTQTLTTKKLQELLRNLRHQEFHERCSSVLDWSFETAPGLILRGHVHEVLAACDATGDWKTALRLFRRMQEVEIAPSAYTTNLVVEICLRAKQLKQAVRRKGVPLSDSVSFTGSEAQGPQATRV</sequence>
<feature type="region of interest" description="Disordered" evidence="1">
    <location>
        <begin position="77"/>
        <end position="106"/>
    </location>
</feature>
<evidence type="ECO:0000256" key="1">
    <source>
        <dbReference type="SAM" id="MobiDB-lite"/>
    </source>
</evidence>
<organism evidence="2 3">
    <name type="scientific">Cymbomonas tetramitiformis</name>
    <dbReference type="NCBI Taxonomy" id="36881"/>
    <lineage>
        <taxon>Eukaryota</taxon>
        <taxon>Viridiplantae</taxon>
        <taxon>Chlorophyta</taxon>
        <taxon>Pyramimonadophyceae</taxon>
        <taxon>Pyramimonadales</taxon>
        <taxon>Pyramimonadaceae</taxon>
        <taxon>Cymbomonas</taxon>
    </lineage>
</organism>
<dbReference type="InterPro" id="IPR011990">
    <property type="entry name" value="TPR-like_helical_dom_sf"/>
</dbReference>
<proteinExistence type="predicted"/>
<evidence type="ECO:0000313" key="2">
    <source>
        <dbReference type="EMBL" id="KAK3260400.1"/>
    </source>
</evidence>
<dbReference type="AlphaFoldDB" id="A0AAE0FJ22"/>
<gene>
    <name evidence="2" type="ORF">CYMTET_30640</name>
</gene>
<dbReference type="Proteomes" id="UP001190700">
    <property type="component" value="Unassembled WGS sequence"/>
</dbReference>
<reference evidence="2 3" key="1">
    <citation type="journal article" date="2015" name="Genome Biol. Evol.">
        <title>Comparative Genomics of a Bacterivorous Green Alga Reveals Evolutionary Causalities and Consequences of Phago-Mixotrophic Mode of Nutrition.</title>
        <authorList>
            <person name="Burns J.A."/>
            <person name="Paasch A."/>
            <person name="Narechania A."/>
            <person name="Kim E."/>
        </authorList>
    </citation>
    <scope>NUCLEOTIDE SEQUENCE [LARGE SCALE GENOMIC DNA]</scope>
    <source>
        <strain evidence="2 3">PLY_AMNH</strain>
    </source>
</reference>